<organism evidence="4 5">
    <name type="scientific">Kalanchoe fedtschenkoi</name>
    <name type="common">Lavender scallops</name>
    <name type="synonym">South American air plant</name>
    <dbReference type="NCBI Taxonomy" id="63787"/>
    <lineage>
        <taxon>Eukaryota</taxon>
        <taxon>Viridiplantae</taxon>
        <taxon>Streptophyta</taxon>
        <taxon>Embryophyta</taxon>
        <taxon>Tracheophyta</taxon>
        <taxon>Spermatophyta</taxon>
        <taxon>Magnoliopsida</taxon>
        <taxon>eudicotyledons</taxon>
        <taxon>Gunneridae</taxon>
        <taxon>Pentapetalae</taxon>
        <taxon>Saxifragales</taxon>
        <taxon>Crassulaceae</taxon>
        <taxon>Kalanchoe</taxon>
    </lineage>
</organism>
<dbReference type="Gene3D" id="1.25.40.10">
    <property type="entry name" value="Tetratricopeptide repeat domain"/>
    <property type="match status" value="2"/>
</dbReference>
<feature type="repeat" description="PPR" evidence="3">
    <location>
        <begin position="101"/>
        <end position="136"/>
    </location>
</feature>
<dbReference type="AlphaFoldDB" id="A0A7N0USH9"/>
<evidence type="ECO:0000256" key="1">
    <source>
        <dbReference type="ARBA" id="ARBA00007626"/>
    </source>
</evidence>
<sequence length="265" mass="29596">MWPSIRSWNTQFHLSTYASSLRDAVISNRTKLSKSRFPTTSNNPKSNPYLYNVRFHKCRRSTGLLGLKSLGKLMNSYSMLGYSGYGLGVLGLLLKWGFTPNVISLTSLIRALCKELRVDKAVLLFHKMERDFGCAPDVVAYGTLLKGLCSAGNSRMAVNLHERIVGGTFGCVADLQPDVICYNTLIDGLCKDGFVSKAKELFHEMREKDIAPNVVTYNTLIDGLCKNGEWDEAKATFYEMIDQRVTPDEITFTVLINTLGKIAKE</sequence>
<feature type="repeat" description="PPR" evidence="3">
    <location>
        <begin position="178"/>
        <end position="212"/>
    </location>
</feature>
<evidence type="ECO:0000256" key="2">
    <source>
        <dbReference type="ARBA" id="ARBA00022737"/>
    </source>
</evidence>
<accession>A0A7N0USH9</accession>
<dbReference type="FunFam" id="1.25.40.10:FF:000294">
    <property type="entry name" value="Pentatricopeptide repeat-containing protein At1g09900"/>
    <property type="match status" value="1"/>
</dbReference>
<keyword evidence="2" id="KW-0677">Repeat</keyword>
<evidence type="ECO:0000256" key="3">
    <source>
        <dbReference type="PROSITE-ProRule" id="PRU00708"/>
    </source>
</evidence>
<dbReference type="InterPro" id="IPR050872">
    <property type="entry name" value="PPR_P_subfamily"/>
</dbReference>
<dbReference type="PANTHER" id="PTHR46128:SF211">
    <property type="entry name" value="PENTACOTRIPEPTIDE-REPEAT REGION OF PRORP DOMAIN-CONTAINING PROTEIN"/>
    <property type="match status" value="1"/>
</dbReference>
<dbReference type="InterPro" id="IPR011990">
    <property type="entry name" value="TPR-like_helical_dom_sf"/>
</dbReference>
<proteinExistence type="inferred from homology"/>
<dbReference type="PANTHER" id="PTHR46128">
    <property type="entry name" value="MITOCHONDRIAL GROUP I INTRON SPLICING FACTOR CCM1"/>
    <property type="match status" value="1"/>
</dbReference>
<reference evidence="4" key="1">
    <citation type="submission" date="2021-01" db="UniProtKB">
        <authorList>
            <consortium name="EnsemblPlants"/>
        </authorList>
    </citation>
    <scope>IDENTIFICATION</scope>
</reference>
<protein>
    <recommendedName>
        <fullName evidence="6">Pentatricopeptide repeat-containing protein</fullName>
    </recommendedName>
</protein>
<name>A0A7N0USH9_KALFE</name>
<dbReference type="Pfam" id="PF13041">
    <property type="entry name" value="PPR_2"/>
    <property type="match status" value="2"/>
</dbReference>
<feature type="repeat" description="PPR" evidence="3">
    <location>
        <begin position="213"/>
        <end position="247"/>
    </location>
</feature>
<dbReference type="EnsemblPlants" id="Kaladp0082s0093.1.v1.1">
    <property type="protein sequence ID" value="Kaladp0082s0093.1.v1.1.CDS.1"/>
    <property type="gene ID" value="Kaladp0082s0093.v1.1"/>
</dbReference>
<comment type="similarity">
    <text evidence="1">Belongs to the PPR family. P subfamily.</text>
</comment>
<dbReference type="OMA" id="PWEATIR"/>
<evidence type="ECO:0000313" key="5">
    <source>
        <dbReference type="Proteomes" id="UP000594263"/>
    </source>
</evidence>
<evidence type="ECO:0000313" key="4">
    <source>
        <dbReference type="EnsemblPlants" id="Kaladp0082s0093.1.v1.1.CDS.1"/>
    </source>
</evidence>
<dbReference type="NCBIfam" id="TIGR00756">
    <property type="entry name" value="PPR"/>
    <property type="match status" value="3"/>
</dbReference>
<dbReference type="PROSITE" id="PS51375">
    <property type="entry name" value="PPR"/>
    <property type="match status" value="3"/>
</dbReference>
<keyword evidence="5" id="KW-1185">Reference proteome</keyword>
<dbReference type="Gramene" id="Kaladp0082s0093.1.v1.1">
    <property type="protein sequence ID" value="Kaladp0082s0093.1.v1.1.CDS.1"/>
    <property type="gene ID" value="Kaladp0082s0093.v1.1"/>
</dbReference>
<dbReference type="InterPro" id="IPR002885">
    <property type="entry name" value="PPR_rpt"/>
</dbReference>
<dbReference type="Proteomes" id="UP000594263">
    <property type="component" value="Unplaced"/>
</dbReference>
<evidence type="ECO:0008006" key="6">
    <source>
        <dbReference type="Google" id="ProtNLM"/>
    </source>
</evidence>